<name>A0A7Z7J0R1_XANCH</name>
<gene>
    <name evidence="2" type="ORF">XFF6991_320176</name>
</gene>
<dbReference type="Gene3D" id="1.10.150.690">
    <property type="entry name" value="DUF2063"/>
    <property type="match status" value="1"/>
</dbReference>
<comment type="caution">
    <text evidence="2">The sequence shown here is derived from an EMBL/GenBank/DDBJ whole genome shotgun (WGS) entry which is preliminary data.</text>
</comment>
<dbReference type="InterPro" id="IPR044922">
    <property type="entry name" value="DUF2063_N_sf"/>
</dbReference>
<protein>
    <recommendedName>
        <fullName evidence="1">Putative DNA-binding domain-containing protein</fullName>
    </recommendedName>
</protein>
<evidence type="ECO:0000259" key="1">
    <source>
        <dbReference type="Pfam" id="PF09836"/>
    </source>
</evidence>
<dbReference type="EMBL" id="OCZC01000059">
    <property type="protein sequence ID" value="SOO24177.1"/>
    <property type="molecule type" value="Genomic_DNA"/>
</dbReference>
<dbReference type="Proteomes" id="UP000234345">
    <property type="component" value="Unassembled WGS sequence"/>
</dbReference>
<reference evidence="2 3" key="1">
    <citation type="submission" date="2017-10" db="EMBL/GenBank/DDBJ databases">
        <authorList>
            <person name="Regsiter A."/>
            <person name="William W."/>
        </authorList>
    </citation>
    <scope>NUCLEOTIDE SEQUENCE [LARGE SCALE GENOMIC DNA]</scope>
    <source>
        <strain evidence="2 3">CFBP6991</strain>
    </source>
</reference>
<dbReference type="RefSeq" id="WP_227479552.1">
    <property type="nucleotide sequence ID" value="NZ_OCZC01000059.1"/>
</dbReference>
<sequence length="298" mass="32821">MLSSSTGDQNATPLGEVQRWMLTATTYPTGLREGLRAAHAGQGLDIHALIATPAGIDPHARLAIYANGYWLRLIECLQAEYPALSRLFGQELFAFFARAYLSQHPSSSPTLHALGARFPHFLRGSQRPRQGQQRQRFPLELAWIERALSEASRAPGLEEVDTDAQMDAAALAIGLPCVVCLPATTRLTIVSHTPERFRSWLSGSSSNQPPPVGRVFLAVRRHRYRVGIEPLTDWQFFALRHAVCRPRTLVECAEAAARRTGRTAGELHALLALWLPTAQASSLVVLRSSSAIPRFADM</sequence>
<accession>A0A7Z7J0R1</accession>
<dbReference type="InterPro" id="IPR018640">
    <property type="entry name" value="DUF2063"/>
</dbReference>
<dbReference type="Pfam" id="PF09836">
    <property type="entry name" value="DUF2063"/>
    <property type="match status" value="1"/>
</dbReference>
<evidence type="ECO:0000313" key="3">
    <source>
        <dbReference type="Proteomes" id="UP000234345"/>
    </source>
</evidence>
<organism evidence="2 3">
    <name type="scientific">Xanthomonas campestris pv. phaseoli</name>
    <dbReference type="NCBI Taxonomy" id="317013"/>
    <lineage>
        <taxon>Bacteria</taxon>
        <taxon>Pseudomonadati</taxon>
        <taxon>Pseudomonadota</taxon>
        <taxon>Gammaproteobacteria</taxon>
        <taxon>Lysobacterales</taxon>
        <taxon>Lysobacteraceae</taxon>
        <taxon>Xanthomonas</taxon>
    </lineage>
</organism>
<feature type="domain" description="Putative DNA-binding" evidence="1">
    <location>
        <begin position="39"/>
        <end position="122"/>
    </location>
</feature>
<evidence type="ECO:0000313" key="2">
    <source>
        <dbReference type="EMBL" id="SOO24177.1"/>
    </source>
</evidence>
<proteinExistence type="predicted"/>
<dbReference type="AlphaFoldDB" id="A0A7Z7J0R1"/>